<dbReference type="GO" id="GO:0003723">
    <property type="term" value="F:RNA binding"/>
    <property type="evidence" value="ECO:0007669"/>
    <property type="project" value="InterPro"/>
</dbReference>
<dbReference type="SUPFAM" id="SSF54928">
    <property type="entry name" value="RNA-binding domain, RBD"/>
    <property type="match status" value="1"/>
</dbReference>
<dbReference type="InterPro" id="IPR012677">
    <property type="entry name" value="Nucleotide-bd_a/b_plait_sf"/>
</dbReference>
<dbReference type="OrthoDB" id="15688at2759"/>
<name>A0A9D4ZG65_ADICA</name>
<dbReference type="Gene3D" id="3.30.70.330">
    <property type="match status" value="1"/>
</dbReference>
<keyword evidence="2" id="KW-1185">Reference proteome</keyword>
<dbReference type="GO" id="GO:0005737">
    <property type="term" value="C:cytoplasm"/>
    <property type="evidence" value="ECO:0007669"/>
    <property type="project" value="InterPro"/>
</dbReference>
<dbReference type="GO" id="GO:0005634">
    <property type="term" value="C:nucleus"/>
    <property type="evidence" value="ECO:0007669"/>
    <property type="project" value="InterPro"/>
</dbReference>
<protein>
    <recommendedName>
        <fullName evidence="3">RRM domain-containing protein</fullName>
    </recommendedName>
</protein>
<organism evidence="1 2">
    <name type="scientific">Adiantum capillus-veneris</name>
    <name type="common">Maidenhair fern</name>
    <dbReference type="NCBI Taxonomy" id="13818"/>
    <lineage>
        <taxon>Eukaryota</taxon>
        <taxon>Viridiplantae</taxon>
        <taxon>Streptophyta</taxon>
        <taxon>Embryophyta</taxon>
        <taxon>Tracheophyta</taxon>
        <taxon>Polypodiopsida</taxon>
        <taxon>Polypodiidae</taxon>
        <taxon>Polypodiales</taxon>
        <taxon>Pteridineae</taxon>
        <taxon>Pteridaceae</taxon>
        <taxon>Vittarioideae</taxon>
        <taxon>Adiantum</taxon>
    </lineage>
</organism>
<dbReference type="InterPro" id="IPR035979">
    <property type="entry name" value="RBD_domain_sf"/>
</dbReference>
<dbReference type="EMBL" id="JABFUD020000010">
    <property type="protein sequence ID" value="KAI5074333.1"/>
    <property type="molecule type" value="Genomic_DNA"/>
</dbReference>
<gene>
    <name evidence="1" type="ORF">GOP47_0010294</name>
</gene>
<evidence type="ECO:0000313" key="1">
    <source>
        <dbReference type="EMBL" id="KAI5074333.1"/>
    </source>
</evidence>
<evidence type="ECO:0000313" key="2">
    <source>
        <dbReference type="Proteomes" id="UP000886520"/>
    </source>
</evidence>
<dbReference type="PANTHER" id="PTHR45894">
    <property type="entry name" value="RNA-BINDING PROTEIN 8A"/>
    <property type="match status" value="1"/>
</dbReference>
<dbReference type="InterPro" id="IPR008111">
    <property type="entry name" value="RNA-bd_8"/>
</dbReference>
<comment type="caution">
    <text evidence="1">The sequence shown here is derived from an EMBL/GenBank/DDBJ whole genome shotgun (WGS) entry which is preliminary data.</text>
</comment>
<evidence type="ECO:0008006" key="3">
    <source>
        <dbReference type="Google" id="ProtNLM"/>
    </source>
</evidence>
<reference evidence="1" key="1">
    <citation type="submission" date="2021-01" db="EMBL/GenBank/DDBJ databases">
        <title>Adiantum capillus-veneris genome.</title>
        <authorList>
            <person name="Fang Y."/>
            <person name="Liao Q."/>
        </authorList>
    </citation>
    <scope>NUCLEOTIDE SEQUENCE</scope>
    <source>
        <strain evidence="1">H3</strain>
        <tissue evidence="1">Leaf</tissue>
    </source>
</reference>
<dbReference type="Proteomes" id="UP000886520">
    <property type="component" value="Chromosome 10"/>
</dbReference>
<sequence length="135" mass="15395">MGAYDMDAMDFVLDVEDDLLDEDTTMEEGEAVSAPVAPKLKSTITSGPAERSNRFFGKEFESLYFDGGPERQKSIEGWIILVTGLHDEDQEDDLHEFFSEFGEIKNLHWTSLTSQCKKKVSSRTSLSRSPFKRRY</sequence>
<dbReference type="AlphaFoldDB" id="A0A9D4ZG65"/>
<dbReference type="GO" id="GO:0006396">
    <property type="term" value="P:RNA processing"/>
    <property type="evidence" value="ECO:0007669"/>
    <property type="project" value="InterPro"/>
</dbReference>
<accession>A0A9D4ZG65</accession>
<proteinExistence type="predicted"/>